<dbReference type="SMART" id="SM00347">
    <property type="entry name" value="HTH_MARR"/>
    <property type="match status" value="1"/>
</dbReference>
<dbReference type="Proteomes" id="UP000002706">
    <property type="component" value="Chromosome"/>
</dbReference>
<organism evidence="5 6">
    <name type="scientific">Carboxydothermus hydrogenoformans (strain ATCC BAA-161 / DSM 6008 / Z-2901)</name>
    <dbReference type="NCBI Taxonomy" id="246194"/>
    <lineage>
        <taxon>Bacteria</taxon>
        <taxon>Bacillati</taxon>
        <taxon>Bacillota</taxon>
        <taxon>Clostridia</taxon>
        <taxon>Thermoanaerobacterales</taxon>
        <taxon>Thermoanaerobacteraceae</taxon>
        <taxon>Carboxydothermus</taxon>
    </lineage>
</organism>
<dbReference type="InterPro" id="IPR000835">
    <property type="entry name" value="HTH_MarR-typ"/>
</dbReference>
<dbReference type="Pfam" id="PF01047">
    <property type="entry name" value="MarR"/>
    <property type="match status" value="1"/>
</dbReference>
<dbReference type="eggNOG" id="COG1846">
    <property type="taxonomic scope" value="Bacteria"/>
</dbReference>
<keyword evidence="2" id="KW-0238">DNA-binding</keyword>
<dbReference type="STRING" id="246194.CHY_0813"/>
<dbReference type="InParanoid" id="Q3ADW7"/>
<dbReference type="PROSITE" id="PS50995">
    <property type="entry name" value="HTH_MARR_2"/>
    <property type="match status" value="1"/>
</dbReference>
<evidence type="ECO:0000256" key="3">
    <source>
        <dbReference type="ARBA" id="ARBA00023163"/>
    </source>
</evidence>
<dbReference type="SUPFAM" id="SSF46785">
    <property type="entry name" value="Winged helix' DNA-binding domain"/>
    <property type="match status" value="1"/>
</dbReference>
<dbReference type="GO" id="GO:0003677">
    <property type="term" value="F:DNA binding"/>
    <property type="evidence" value="ECO:0007669"/>
    <property type="project" value="UniProtKB-KW"/>
</dbReference>
<dbReference type="OrthoDB" id="163346at2"/>
<dbReference type="InterPro" id="IPR036390">
    <property type="entry name" value="WH_DNA-bd_sf"/>
</dbReference>
<dbReference type="KEGG" id="chy:CHY_0813"/>
<dbReference type="AlphaFoldDB" id="Q3ADW7"/>
<dbReference type="InterPro" id="IPR036388">
    <property type="entry name" value="WH-like_DNA-bd_sf"/>
</dbReference>
<evidence type="ECO:0000259" key="4">
    <source>
        <dbReference type="PROSITE" id="PS50995"/>
    </source>
</evidence>
<accession>Q3ADW7</accession>
<dbReference type="HOGENOM" id="CLU_083287_12_3_9"/>
<keyword evidence="1" id="KW-0805">Transcription regulation</keyword>
<dbReference type="PANTHER" id="PTHR42756:SF1">
    <property type="entry name" value="TRANSCRIPTIONAL REPRESSOR OF EMRAB OPERON"/>
    <property type="match status" value="1"/>
</dbReference>
<evidence type="ECO:0000256" key="2">
    <source>
        <dbReference type="ARBA" id="ARBA00023125"/>
    </source>
</evidence>
<dbReference type="PRINTS" id="PR00598">
    <property type="entry name" value="HTHMARR"/>
</dbReference>
<evidence type="ECO:0000256" key="1">
    <source>
        <dbReference type="ARBA" id="ARBA00023015"/>
    </source>
</evidence>
<protein>
    <submittedName>
        <fullName evidence="5">Transcriptional regulator, MarR family</fullName>
    </submittedName>
</protein>
<dbReference type="EMBL" id="CP000141">
    <property type="protein sequence ID" value="ABB15846.1"/>
    <property type="molecule type" value="Genomic_DNA"/>
</dbReference>
<gene>
    <name evidence="5" type="ordered locus">CHY_0813</name>
</gene>
<proteinExistence type="predicted"/>
<evidence type="ECO:0000313" key="6">
    <source>
        <dbReference type="Proteomes" id="UP000002706"/>
    </source>
</evidence>
<dbReference type="GO" id="GO:0003700">
    <property type="term" value="F:DNA-binding transcription factor activity"/>
    <property type="evidence" value="ECO:0007669"/>
    <property type="project" value="InterPro"/>
</dbReference>
<reference evidence="5 6" key="1">
    <citation type="journal article" date="2005" name="PLoS Genet.">
        <title>Life in hot carbon monoxide: the complete genome sequence of Carboxydothermus hydrogenoformans Z-2901.</title>
        <authorList>
            <person name="Wu M."/>
            <person name="Ren Q."/>
            <person name="Durkin A.S."/>
            <person name="Daugherty S.C."/>
            <person name="Brinkac L.M."/>
            <person name="Dodson R.J."/>
            <person name="Madupu R."/>
            <person name="Sullivan S.A."/>
            <person name="Kolonay J.F."/>
            <person name="Haft D.H."/>
            <person name="Nelson W.C."/>
            <person name="Tallon L.J."/>
            <person name="Jones K.M."/>
            <person name="Ulrich L.E."/>
            <person name="Gonzalez J.M."/>
            <person name="Zhulin I.B."/>
            <person name="Robb F.T."/>
            <person name="Eisen J.A."/>
        </authorList>
    </citation>
    <scope>NUCLEOTIDE SEQUENCE [LARGE SCALE GENOMIC DNA]</scope>
    <source>
        <strain evidence="6">ATCC BAA-161 / DSM 6008 / Z-2901</strain>
    </source>
</reference>
<dbReference type="Gene3D" id="1.10.10.10">
    <property type="entry name" value="Winged helix-like DNA-binding domain superfamily/Winged helix DNA-binding domain"/>
    <property type="match status" value="1"/>
</dbReference>
<keyword evidence="3" id="KW-0804">Transcription</keyword>
<dbReference type="RefSeq" id="WP_011343743.1">
    <property type="nucleotide sequence ID" value="NC_007503.1"/>
</dbReference>
<evidence type="ECO:0000313" key="5">
    <source>
        <dbReference type="EMBL" id="ABB15846.1"/>
    </source>
</evidence>
<name>Q3ADW7_CARHZ</name>
<sequence>MNINEELKQKLTEELVRTVIQFKKGDGFHGQRFGIKKSELILLATMREMCGEGIDGVKVSDLSQRLNITPAAVTHMLNSLEEGGYIERLRDAKDRRIVIVRPSAKGKEILEQGKKEILKRFSGLVEYLGEKDTSELIRLLNKASYYFREVAR</sequence>
<dbReference type="PANTHER" id="PTHR42756">
    <property type="entry name" value="TRANSCRIPTIONAL REGULATOR, MARR"/>
    <property type="match status" value="1"/>
</dbReference>
<feature type="domain" description="HTH marR-type" evidence="4">
    <location>
        <begin position="1"/>
        <end position="145"/>
    </location>
</feature>
<keyword evidence="6" id="KW-1185">Reference proteome</keyword>